<feature type="signal peptide" evidence="2">
    <location>
        <begin position="1"/>
        <end position="19"/>
    </location>
</feature>
<dbReference type="Proteomes" id="UP000304912">
    <property type="component" value="Chromosome"/>
</dbReference>
<evidence type="ECO:0000256" key="1">
    <source>
        <dbReference type="SAM" id="MobiDB-lite"/>
    </source>
</evidence>
<keyword evidence="2" id="KW-0732">Signal</keyword>
<gene>
    <name evidence="3" type="ORF">FBQ74_14195</name>
</gene>
<dbReference type="PROSITE" id="PS51257">
    <property type="entry name" value="PROKAR_LIPOPROTEIN"/>
    <property type="match status" value="1"/>
</dbReference>
<feature type="compositionally biased region" description="Low complexity" evidence="1">
    <location>
        <begin position="36"/>
        <end position="53"/>
    </location>
</feature>
<sequence>MTIKHLFQASAIASALVLAGCGGDININEGDVTNEGGTANPTPTDPPTDGDANPLVSAGLASDVSANFPEITDKPVYQLSSNVEFNEDATLSADAHWVLDGRTAVGGDNENSAVLTIEAGTTIIGQAGEDFLVVRRGSQIMANGTAEAPITMTSIQDVTGQETTIGQWGGLVLLGRAPANSCGDQVGEATEDELNNCGVSAEGDAGQFGGNMPEDNSGVLNYVIVKHAGRTLGNGDELNGISFAGVGSGTEVDYIQVHQNLDDGIEFFGGTVNVKHIVLTANGDDSFDWSFGWTGKAQYVLIKQDAADGDNAFESDNSEFDAAATPLTNPTVANVTIIGADDANGVRLRAGTAGALSGFVITGPDAYSNCLRINGAESQANADAGDLTMTNSVVACAEGNNFSDDDGSDGFTQAWFEGQDGNSVVAQDGLGLADNGYQPAEGSVLLEGSVSIDDSFFDATDYIGAMDATTDWTESWVTVGLE</sequence>
<evidence type="ECO:0000256" key="2">
    <source>
        <dbReference type="SAM" id="SignalP"/>
    </source>
</evidence>
<feature type="chain" id="PRO_5022804578" description="Lipoprotein" evidence="2">
    <location>
        <begin position="20"/>
        <end position="482"/>
    </location>
</feature>
<dbReference type="PANTHER" id="PTHR41339:SF1">
    <property type="entry name" value="SECRETED PROTEIN"/>
    <property type="match status" value="1"/>
</dbReference>
<evidence type="ECO:0000313" key="4">
    <source>
        <dbReference type="Proteomes" id="UP000304912"/>
    </source>
</evidence>
<dbReference type="AlphaFoldDB" id="A0A5B7YG78"/>
<dbReference type="RefSeq" id="WP_139757283.1">
    <property type="nucleotide sequence ID" value="NZ_CP039852.1"/>
</dbReference>
<evidence type="ECO:0008006" key="5">
    <source>
        <dbReference type="Google" id="ProtNLM"/>
    </source>
</evidence>
<dbReference type="KEGG" id="salk:FBQ74_14195"/>
<accession>A0A5B7YG78</accession>
<feature type="region of interest" description="Disordered" evidence="1">
    <location>
        <begin position="32"/>
        <end position="53"/>
    </location>
</feature>
<keyword evidence="4" id="KW-1185">Reference proteome</keyword>
<dbReference type="PANTHER" id="PTHR41339">
    <property type="entry name" value="LIPL48"/>
    <property type="match status" value="1"/>
</dbReference>
<reference evidence="3 4" key="1">
    <citation type="submission" date="2019-04" db="EMBL/GenBank/DDBJ databases">
        <title>Salinimonas iocasae sp. nov., a halophilic bacterium isolated from the outer tube casing of tubeworms in Okinawa Trough.</title>
        <authorList>
            <person name="Zhang H."/>
            <person name="Wang H."/>
            <person name="Li C."/>
        </authorList>
    </citation>
    <scope>NUCLEOTIDE SEQUENCE [LARGE SCALE GENOMIC DNA]</scope>
    <source>
        <strain evidence="3 4">KX18D6</strain>
    </source>
</reference>
<dbReference type="OrthoDB" id="237393at2"/>
<proteinExistence type="predicted"/>
<protein>
    <recommendedName>
        <fullName evidence="5">Lipoprotein</fullName>
    </recommendedName>
</protein>
<name>A0A5B7YG78_9ALTE</name>
<evidence type="ECO:0000313" key="3">
    <source>
        <dbReference type="EMBL" id="QCZ94545.1"/>
    </source>
</evidence>
<dbReference type="EMBL" id="CP039852">
    <property type="protein sequence ID" value="QCZ94545.1"/>
    <property type="molecule type" value="Genomic_DNA"/>
</dbReference>
<organism evidence="3 4">
    <name type="scientific">Salinimonas iocasae</name>
    <dbReference type="NCBI Taxonomy" id="2572577"/>
    <lineage>
        <taxon>Bacteria</taxon>
        <taxon>Pseudomonadati</taxon>
        <taxon>Pseudomonadota</taxon>
        <taxon>Gammaproteobacteria</taxon>
        <taxon>Alteromonadales</taxon>
        <taxon>Alteromonadaceae</taxon>
        <taxon>Alteromonas/Salinimonas group</taxon>
        <taxon>Salinimonas</taxon>
    </lineage>
</organism>